<dbReference type="Bgee" id="ENSAMXG00000039883">
    <property type="expression patterns" value="Expressed in olfactory epithelium"/>
</dbReference>
<feature type="compositionally biased region" description="Basic and acidic residues" evidence="1">
    <location>
        <begin position="33"/>
        <end position="43"/>
    </location>
</feature>
<name>A0A3B1JU97_ASTMX</name>
<reference evidence="3" key="1">
    <citation type="submission" date="2013-03" db="EMBL/GenBank/DDBJ databases">
        <authorList>
            <person name="Jeffery W."/>
            <person name="Warren W."/>
            <person name="Wilson R.K."/>
        </authorList>
    </citation>
    <scope>NUCLEOTIDE SEQUENCE</scope>
    <source>
        <strain evidence="3">female</strain>
    </source>
</reference>
<feature type="region of interest" description="Disordered" evidence="1">
    <location>
        <begin position="1"/>
        <end position="57"/>
    </location>
</feature>
<evidence type="ECO:0000313" key="3">
    <source>
        <dbReference type="Proteomes" id="UP000018467"/>
    </source>
</evidence>
<dbReference type="AlphaFoldDB" id="A0A3B1JU97"/>
<sequence>MFNLRPKVGGTGRAGRPTPPSRKLQSVPSCLGRQDRLEVPEKKEKKKRGLKRQNSCS</sequence>
<reference evidence="2" key="3">
    <citation type="submission" date="2025-08" db="UniProtKB">
        <authorList>
            <consortium name="Ensembl"/>
        </authorList>
    </citation>
    <scope>IDENTIFICATION</scope>
</reference>
<evidence type="ECO:0000313" key="2">
    <source>
        <dbReference type="Ensembl" id="ENSAMXP00000045987.1"/>
    </source>
</evidence>
<dbReference type="InParanoid" id="A0A3B1JU97"/>
<accession>A0A3B1JU97</accession>
<dbReference type="Proteomes" id="UP000018467">
    <property type="component" value="Unassembled WGS sequence"/>
</dbReference>
<proteinExistence type="predicted"/>
<keyword evidence="3" id="KW-1185">Reference proteome</keyword>
<evidence type="ECO:0000256" key="1">
    <source>
        <dbReference type="SAM" id="MobiDB-lite"/>
    </source>
</evidence>
<organism evidence="2 3">
    <name type="scientific">Astyanax mexicanus</name>
    <name type="common">Blind cave fish</name>
    <name type="synonym">Astyanax fasciatus mexicanus</name>
    <dbReference type="NCBI Taxonomy" id="7994"/>
    <lineage>
        <taxon>Eukaryota</taxon>
        <taxon>Metazoa</taxon>
        <taxon>Chordata</taxon>
        <taxon>Craniata</taxon>
        <taxon>Vertebrata</taxon>
        <taxon>Euteleostomi</taxon>
        <taxon>Actinopterygii</taxon>
        <taxon>Neopterygii</taxon>
        <taxon>Teleostei</taxon>
        <taxon>Ostariophysi</taxon>
        <taxon>Characiformes</taxon>
        <taxon>Characoidei</taxon>
        <taxon>Acestrorhamphidae</taxon>
        <taxon>Acestrorhamphinae</taxon>
        <taxon>Astyanax</taxon>
    </lineage>
</organism>
<reference evidence="3" key="2">
    <citation type="journal article" date="2014" name="Nat. Commun.">
        <title>The cavefish genome reveals candidate genes for eye loss.</title>
        <authorList>
            <person name="McGaugh S.E."/>
            <person name="Gross J.B."/>
            <person name="Aken B."/>
            <person name="Blin M."/>
            <person name="Borowsky R."/>
            <person name="Chalopin D."/>
            <person name="Hinaux H."/>
            <person name="Jeffery W.R."/>
            <person name="Keene A."/>
            <person name="Ma L."/>
            <person name="Minx P."/>
            <person name="Murphy D."/>
            <person name="O'Quin K.E."/>
            <person name="Retaux S."/>
            <person name="Rohner N."/>
            <person name="Searle S.M."/>
            <person name="Stahl B.A."/>
            <person name="Tabin C."/>
            <person name="Volff J.N."/>
            <person name="Yoshizawa M."/>
            <person name="Warren W.C."/>
        </authorList>
    </citation>
    <scope>NUCLEOTIDE SEQUENCE [LARGE SCALE GENOMIC DNA]</scope>
    <source>
        <strain evidence="3">female</strain>
    </source>
</reference>
<protein>
    <submittedName>
        <fullName evidence="2">Uncharacterized protein</fullName>
    </submittedName>
</protein>
<reference evidence="2" key="4">
    <citation type="submission" date="2025-09" db="UniProtKB">
        <authorList>
            <consortium name="Ensembl"/>
        </authorList>
    </citation>
    <scope>IDENTIFICATION</scope>
</reference>
<dbReference type="Ensembl" id="ENSAMXT00000043867.1">
    <property type="protein sequence ID" value="ENSAMXP00000045987.1"/>
    <property type="gene ID" value="ENSAMXG00000039883.1"/>
</dbReference>